<organism evidence="3 4">
    <name type="scientific">Pseudomonas syringae pv. avii</name>
    <dbReference type="NCBI Taxonomy" id="663959"/>
    <lineage>
        <taxon>Bacteria</taxon>
        <taxon>Pseudomonadati</taxon>
        <taxon>Pseudomonadota</taxon>
        <taxon>Gammaproteobacteria</taxon>
        <taxon>Pseudomonadales</taxon>
        <taxon>Pseudomonadaceae</taxon>
        <taxon>Pseudomonas</taxon>
        <taxon>Pseudomonas syringae</taxon>
    </lineage>
</organism>
<feature type="chain" id="PRO_5018218961" description="DUF4399 domain-containing protein" evidence="1">
    <location>
        <begin position="50"/>
        <end position="172"/>
    </location>
</feature>
<dbReference type="AlphaFoldDB" id="A0A3M5VVL5"/>
<gene>
    <name evidence="3" type="ORF">ALP29_03330</name>
</gene>
<feature type="signal peptide" evidence="1">
    <location>
        <begin position="1"/>
        <end position="49"/>
    </location>
</feature>
<sequence length="172" mass="18539">MSGALDRNLSRSCHNPTDFTEKLEKRMKALLSRATIASLLLGTSMLASAADLPRTPAPEGAEVFIVSPKDGATVDKTFTVKFGVKKLDLEPIDKQVPNAGHHHLLVDQKVESLNANEAIPATPTSIHFGKAQTETELTLTPGKHTLQLVAGDNVHRQFEPTVASKVITVNVK</sequence>
<dbReference type="EMBL" id="RBUA01000409">
    <property type="protein sequence ID" value="RMU61287.1"/>
    <property type="molecule type" value="Genomic_DNA"/>
</dbReference>
<protein>
    <recommendedName>
        <fullName evidence="2">DUF4399 domain-containing protein</fullName>
    </recommendedName>
</protein>
<evidence type="ECO:0000256" key="1">
    <source>
        <dbReference type="SAM" id="SignalP"/>
    </source>
</evidence>
<accession>A0A3M5VVL5</accession>
<evidence type="ECO:0000259" key="2">
    <source>
        <dbReference type="Pfam" id="PF14347"/>
    </source>
</evidence>
<evidence type="ECO:0000313" key="4">
    <source>
        <dbReference type="Proteomes" id="UP000280395"/>
    </source>
</evidence>
<keyword evidence="1" id="KW-0732">Signal</keyword>
<name>A0A3M5VVL5_PSESX</name>
<feature type="domain" description="DUF4399" evidence="2">
    <location>
        <begin position="80"/>
        <end position="172"/>
    </location>
</feature>
<proteinExistence type="predicted"/>
<reference evidence="3 4" key="1">
    <citation type="submission" date="2018-08" db="EMBL/GenBank/DDBJ databases">
        <title>Recombination of ecologically and evolutionarily significant loci maintains genetic cohesion in the Pseudomonas syringae species complex.</title>
        <authorList>
            <person name="Dillon M."/>
            <person name="Thakur S."/>
            <person name="Almeida R.N.D."/>
            <person name="Weir B.S."/>
            <person name="Guttman D.S."/>
        </authorList>
    </citation>
    <scope>NUCLEOTIDE SEQUENCE [LARGE SCALE GENOMIC DNA]</scope>
    <source>
        <strain evidence="3 4">ICMP 14479</strain>
    </source>
</reference>
<comment type="caution">
    <text evidence="3">The sequence shown here is derived from an EMBL/GenBank/DDBJ whole genome shotgun (WGS) entry which is preliminary data.</text>
</comment>
<dbReference type="Proteomes" id="UP000280395">
    <property type="component" value="Unassembled WGS sequence"/>
</dbReference>
<dbReference type="Pfam" id="PF14347">
    <property type="entry name" value="DUF4399"/>
    <property type="match status" value="1"/>
</dbReference>
<dbReference type="InterPro" id="IPR025512">
    <property type="entry name" value="DUF4399"/>
</dbReference>
<evidence type="ECO:0000313" key="3">
    <source>
        <dbReference type="EMBL" id="RMU61287.1"/>
    </source>
</evidence>